<dbReference type="AlphaFoldDB" id="A0A6N7L1Z7"/>
<comment type="caution">
    <text evidence="2">The sequence shown here is derived from an EMBL/GenBank/DDBJ whole genome shotgun (WGS) entry which is preliminary data.</text>
</comment>
<evidence type="ECO:0000313" key="2">
    <source>
        <dbReference type="EMBL" id="MQS16737.1"/>
    </source>
</evidence>
<feature type="region of interest" description="Disordered" evidence="1">
    <location>
        <begin position="46"/>
        <end position="73"/>
    </location>
</feature>
<organism evidence="2 3">
    <name type="scientific">Streptomyces kaniharaensis</name>
    <dbReference type="NCBI Taxonomy" id="212423"/>
    <lineage>
        <taxon>Bacteria</taxon>
        <taxon>Bacillati</taxon>
        <taxon>Actinomycetota</taxon>
        <taxon>Actinomycetes</taxon>
        <taxon>Kitasatosporales</taxon>
        <taxon>Streptomycetaceae</taxon>
        <taxon>Streptomyces</taxon>
    </lineage>
</organism>
<proteinExistence type="predicted"/>
<dbReference type="Proteomes" id="UP000450000">
    <property type="component" value="Unassembled WGS sequence"/>
</dbReference>
<protein>
    <submittedName>
        <fullName evidence="2">Uncharacterized protein</fullName>
    </submittedName>
</protein>
<keyword evidence="3" id="KW-1185">Reference proteome</keyword>
<gene>
    <name evidence="2" type="ORF">F7Q99_32250</name>
</gene>
<name>A0A6N7L1Z7_9ACTN</name>
<evidence type="ECO:0000313" key="3">
    <source>
        <dbReference type="Proteomes" id="UP000450000"/>
    </source>
</evidence>
<dbReference type="OrthoDB" id="3785106at2"/>
<dbReference type="EMBL" id="WBOF01000003">
    <property type="protein sequence ID" value="MQS16737.1"/>
    <property type="molecule type" value="Genomic_DNA"/>
</dbReference>
<dbReference type="RefSeq" id="WP_153468200.1">
    <property type="nucleotide sequence ID" value="NZ_WBOF01000003.1"/>
</dbReference>
<reference evidence="2 3" key="1">
    <citation type="submission" date="2019-09" db="EMBL/GenBank/DDBJ databases">
        <title>Genome Sequences of Streptomyces kaniharaensis ATCC 21070.</title>
        <authorList>
            <person name="Zhu W."/>
            <person name="De Crecy-Lagard V."/>
            <person name="Richards N.G."/>
        </authorList>
    </citation>
    <scope>NUCLEOTIDE SEQUENCE [LARGE SCALE GENOMIC DNA]</scope>
    <source>
        <strain evidence="2 3">SF-557</strain>
    </source>
</reference>
<evidence type="ECO:0000256" key="1">
    <source>
        <dbReference type="SAM" id="MobiDB-lite"/>
    </source>
</evidence>
<accession>A0A6N7L1Z7</accession>
<sequence length="73" mass="8005">MHALHGLKGLTTCAEECGPEPHNWNQVQNDLVGAIIAAAISMSYNDPSGRRETFTETFHRRTRRGREASAPAA</sequence>
<feature type="compositionally biased region" description="Basic and acidic residues" evidence="1">
    <location>
        <begin position="48"/>
        <end position="59"/>
    </location>
</feature>